<dbReference type="Gene3D" id="1.20.1740.10">
    <property type="entry name" value="Amino acid/polyamine transporter I"/>
    <property type="match status" value="1"/>
</dbReference>
<dbReference type="GO" id="GO:0006884">
    <property type="term" value="P:cell volume homeostasis"/>
    <property type="evidence" value="ECO:0007669"/>
    <property type="project" value="TreeGrafter"/>
</dbReference>
<name>W4GPV1_APHAT</name>
<protein>
    <recommendedName>
        <fullName evidence="11">Amino acid permease/ SLC12A domain-containing protein</fullName>
    </recommendedName>
</protein>
<dbReference type="PANTHER" id="PTHR11827:SF72">
    <property type="entry name" value="GH08340P"/>
    <property type="match status" value="1"/>
</dbReference>
<dbReference type="STRING" id="112090.W4GPV1"/>
<comment type="subcellular location">
    <subcellularLocation>
        <location evidence="1">Membrane</location>
        <topology evidence="1">Multi-pass membrane protein</topology>
    </subcellularLocation>
</comment>
<dbReference type="VEuPathDB" id="FungiDB:H257_05321"/>
<keyword evidence="6 7" id="KW-0472">Membrane</keyword>
<sequence length="846" mass="91129">MERVVEAKPLLSANGADSMGVSHHHRVLDLDDSQHAYTPFLSLTQRESEATTTKPSSVLNQLGTFNGVYVPCLLNIIGVILFLRLGWAIGQAGVLGMLTIFFFAELQAVLTVLSASAIASNGAMRGGGSYYLISRSLGPEFGGAIGVQFYLLYASGVAMYLVGFAEEVAQTWFVDSAWGKKWVVVTVASTTLVTIVCIALIGAHAFSKVNQYLFVVQFACIAYGAIVICVSTTRALESGGHVTGPQSSTLAANMHANYTDELHVCGDSACDLGAVYAIVFPLATGFMEGLNLSGDLKHPGKSIPVGSLAAVVTACVIYISLIFLFGASFDGVALRTNFSFFQQVGPTPYIIITGILVSCYTSGLGALFGASRILQAIARDNLFYGFGCLGQGSAHGDEPQYAVAFTALLSFVFIFIGDLDVLAPICTSFFCVAYAAVNFTSLVLQVTGVPNFRPTFRYSCWPLSLAGVVLNLSVMIYLNAMYAAVTLVIVTALFVYLYLVGPETSWGNVSQALIYHQVRKYLLRLDTRKGHLKFWRPAILFVPPTSHAPSVALCNRLKKGGLYIVGDIVLGEFGPSTTTQASRRLQRWLDVIDDANLKAIPQVLVAPTVRQGYQCLMQCSGLGGMDVNTIAFDWMMLAAAAATPDVFVGVLNDAVLLHKNVVVFRHCDKVDAALLVPDANHSWVRPPRRLWRLDGVVRTVDVWITEPKPWSGTSSHVTLMLQLAHVLQSNVQWKGLPIRLVRVCDDGNDESAEHLIHVASELRIALHPTHALLLPMPGGAAAAAVEINRLVRDHSRDAALVVMPLADPTVSQPDEFAATVEVLTNGLPPTMMVWSADGESVITTCI</sequence>
<dbReference type="RefSeq" id="XP_009828464.1">
    <property type="nucleotide sequence ID" value="XM_009830162.1"/>
</dbReference>
<organism evidence="10">
    <name type="scientific">Aphanomyces astaci</name>
    <name type="common">Crayfish plague agent</name>
    <dbReference type="NCBI Taxonomy" id="112090"/>
    <lineage>
        <taxon>Eukaryota</taxon>
        <taxon>Sar</taxon>
        <taxon>Stramenopiles</taxon>
        <taxon>Oomycota</taxon>
        <taxon>Saprolegniomycetes</taxon>
        <taxon>Saprolegniales</taxon>
        <taxon>Verrucalvaceae</taxon>
        <taxon>Aphanomyces</taxon>
    </lineage>
</organism>
<keyword evidence="4 7" id="KW-0812">Transmembrane</keyword>
<dbReference type="OrthoDB" id="2020542at2759"/>
<evidence type="ECO:0000256" key="4">
    <source>
        <dbReference type="ARBA" id="ARBA00022692"/>
    </source>
</evidence>
<evidence type="ECO:0000256" key="3">
    <source>
        <dbReference type="ARBA" id="ARBA00022448"/>
    </source>
</evidence>
<feature type="transmembrane region" description="Helical" evidence="7">
    <location>
        <begin position="212"/>
        <end position="230"/>
    </location>
</feature>
<evidence type="ECO:0008006" key="11">
    <source>
        <dbReference type="Google" id="ProtNLM"/>
    </source>
</evidence>
<comment type="similarity">
    <text evidence="2">Belongs to the SLC12A transporter family.</text>
</comment>
<accession>W4GPV1</accession>
<dbReference type="GO" id="GO:0016020">
    <property type="term" value="C:membrane"/>
    <property type="evidence" value="ECO:0007669"/>
    <property type="project" value="UniProtKB-SubCell"/>
</dbReference>
<evidence type="ECO:0000256" key="2">
    <source>
        <dbReference type="ARBA" id="ARBA00010593"/>
    </source>
</evidence>
<dbReference type="Pfam" id="PF00324">
    <property type="entry name" value="AA_permease"/>
    <property type="match status" value="1"/>
</dbReference>
<evidence type="ECO:0000259" key="9">
    <source>
        <dbReference type="Pfam" id="PF03522"/>
    </source>
</evidence>
<dbReference type="PANTHER" id="PTHR11827">
    <property type="entry name" value="SOLUTE CARRIER FAMILY 12, CATION COTRANSPORTERS"/>
    <property type="match status" value="1"/>
</dbReference>
<feature type="transmembrane region" description="Helical" evidence="7">
    <location>
        <begin position="94"/>
        <end position="121"/>
    </location>
</feature>
<evidence type="ECO:0000256" key="1">
    <source>
        <dbReference type="ARBA" id="ARBA00004141"/>
    </source>
</evidence>
<feature type="transmembrane region" description="Helical" evidence="7">
    <location>
        <begin position="68"/>
        <end position="87"/>
    </location>
</feature>
<evidence type="ECO:0000256" key="6">
    <source>
        <dbReference type="ARBA" id="ARBA00023136"/>
    </source>
</evidence>
<dbReference type="AlphaFoldDB" id="W4GPV1"/>
<dbReference type="GO" id="GO:0055075">
    <property type="term" value="P:potassium ion homeostasis"/>
    <property type="evidence" value="ECO:0007669"/>
    <property type="project" value="TreeGrafter"/>
</dbReference>
<proteinExistence type="inferred from homology"/>
<keyword evidence="3" id="KW-0813">Transport</keyword>
<feature type="transmembrane region" description="Helical" evidence="7">
    <location>
        <begin position="399"/>
        <end position="416"/>
    </location>
</feature>
<evidence type="ECO:0000256" key="7">
    <source>
        <dbReference type="SAM" id="Phobius"/>
    </source>
</evidence>
<feature type="transmembrane region" description="Helical" evidence="7">
    <location>
        <begin position="456"/>
        <end position="474"/>
    </location>
</feature>
<feature type="domain" description="Amino acid permease/ SLC12A" evidence="8">
    <location>
        <begin position="67"/>
        <end position="539"/>
    </location>
</feature>
<feature type="transmembrane region" description="Helical" evidence="7">
    <location>
        <begin position="422"/>
        <end position="444"/>
    </location>
</feature>
<dbReference type="InterPro" id="IPR018491">
    <property type="entry name" value="SLC12_C"/>
</dbReference>
<dbReference type="Pfam" id="PF03522">
    <property type="entry name" value="SLC12"/>
    <property type="match status" value="1"/>
</dbReference>
<keyword evidence="5 7" id="KW-1133">Transmembrane helix</keyword>
<evidence type="ECO:0000256" key="5">
    <source>
        <dbReference type="ARBA" id="ARBA00022989"/>
    </source>
</evidence>
<feature type="domain" description="SLC12A transporter C-terminal" evidence="9">
    <location>
        <begin position="558"/>
        <end position="679"/>
    </location>
</feature>
<dbReference type="GO" id="GO:0055064">
    <property type="term" value="P:chloride ion homeostasis"/>
    <property type="evidence" value="ECO:0007669"/>
    <property type="project" value="TreeGrafter"/>
</dbReference>
<dbReference type="FunFam" id="1.20.1740.10:FF:000013">
    <property type="entry name" value="Solute carrier family 12 member"/>
    <property type="match status" value="1"/>
</dbReference>
<feature type="transmembrane region" description="Helical" evidence="7">
    <location>
        <begin position="141"/>
        <end position="162"/>
    </location>
</feature>
<feature type="transmembrane region" description="Helical" evidence="7">
    <location>
        <begin position="480"/>
        <end position="499"/>
    </location>
</feature>
<feature type="transmembrane region" description="Helical" evidence="7">
    <location>
        <begin position="305"/>
        <end position="329"/>
    </location>
</feature>
<dbReference type="InterPro" id="IPR004841">
    <property type="entry name" value="AA-permease/SLC12A_dom"/>
</dbReference>
<dbReference type="GeneID" id="20807317"/>
<feature type="transmembrane region" description="Helical" evidence="7">
    <location>
        <begin position="182"/>
        <end position="206"/>
    </location>
</feature>
<dbReference type="GO" id="GO:0015379">
    <property type="term" value="F:potassium:chloride symporter activity"/>
    <property type="evidence" value="ECO:0007669"/>
    <property type="project" value="TreeGrafter"/>
</dbReference>
<reference evidence="10" key="1">
    <citation type="submission" date="2013-12" db="EMBL/GenBank/DDBJ databases">
        <title>The Genome Sequence of Aphanomyces astaci APO3.</title>
        <authorList>
            <consortium name="The Broad Institute Genomics Platform"/>
            <person name="Russ C."/>
            <person name="Tyler B."/>
            <person name="van West P."/>
            <person name="Dieguez-Uribeondo J."/>
            <person name="Young S.K."/>
            <person name="Zeng Q."/>
            <person name="Gargeya S."/>
            <person name="Fitzgerald M."/>
            <person name="Abouelleil A."/>
            <person name="Alvarado L."/>
            <person name="Chapman S.B."/>
            <person name="Gainer-Dewar J."/>
            <person name="Goldberg J."/>
            <person name="Griggs A."/>
            <person name="Gujja S."/>
            <person name="Hansen M."/>
            <person name="Howarth C."/>
            <person name="Imamovic A."/>
            <person name="Ireland A."/>
            <person name="Larimer J."/>
            <person name="McCowan C."/>
            <person name="Murphy C."/>
            <person name="Pearson M."/>
            <person name="Poon T.W."/>
            <person name="Priest M."/>
            <person name="Roberts A."/>
            <person name="Saif S."/>
            <person name="Shea T."/>
            <person name="Sykes S."/>
            <person name="Wortman J."/>
            <person name="Nusbaum C."/>
            <person name="Birren B."/>
        </authorList>
    </citation>
    <scope>NUCLEOTIDE SEQUENCE [LARGE SCALE GENOMIC DNA]</scope>
    <source>
        <strain evidence="10">APO3</strain>
    </source>
</reference>
<dbReference type="InterPro" id="IPR004842">
    <property type="entry name" value="SLC12A_fam"/>
</dbReference>
<evidence type="ECO:0000313" key="10">
    <source>
        <dbReference type="EMBL" id="ETV81727.1"/>
    </source>
</evidence>
<gene>
    <name evidence="10" type="ORF">H257_05321</name>
</gene>
<dbReference type="EMBL" id="KI913123">
    <property type="protein sequence ID" value="ETV81727.1"/>
    <property type="molecule type" value="Genomic_DNA"/>
</dbReference>
<feature type="transmembrane region" description="Helical" evidence="7">
    <location>
        <begin position="349"/>
        <end position="370"/>
    </location>
</feature>
<evidence type="ECO:0000259" key="8">
    <source>
        <dbReference type="Pfam" id="PF00324"/>
    </source>
</evidence>